<reference evidence="3 4" key="1">
    <citation type="submission" date="2018-11" db="EMBL/GenBank/DDBJ databases">
        <authorList>
            <person name="Lopez-Roques C."/>
            <person name="Donnadieu C."/>
            <person name="Bouchez O."/>
            <person name="Klopp C."/>
            <person name="Cabau C."/>
            <person name="Zahm M."/>
        </authorList>
    </citation>
    <scope>NUCLEOTIDE SEQUENCE [LARGE SCALE GENOMIC DNA]</scope>
    <source>
        <strain evidence="3">RS831</strain>
        <tissue evidence="3">Whole body</tissue>
    </source>
</reference>
<feature type="compositionally biased region" description="Basic and acidic residues" evidence="1">
    <location>
        <begin position="386"/>
        <end position="406"/>
    </location>
</feature>
<feature type="region of interest" description="Disordered" evidence="1">
    <location>
        <begin position="243"/>
        <end position="315"/>
    </location>
</feature>
<feature type="region of interest" description="Disordered" evidence="1">
    <location>
        <begin position="652"/>
        <end position="704"/>
    </location>
</feature>
<feature type="compositionally biased region" description="Polar residues" evidence="1">
    <location>
        <begin position="871"/>
        <end position="881"/>
    </location>
</feature>
<sequence length="993" mass="109103">MPAWKRGIIQRRRAKQETAEKDRDFCLPQDSRSPSDGLSDTDSSVTVNLGSDVSLSPDPGQWLDLEPKAAGQVSVETIVPVHENPFMRTQSGWNGRKGRDGEPGNEPEVKEREKMSPRGQDAETRRRFRDLNEGCEKEKDFLRIRKDPEEKESQPPSAPFSPVVPCLRTIHADNIIIIEQDRKGGEDRRGKWTDADGEKLQEDQIGKRGMKMDLREILAGGGSVTEIRASEVLIIKPVSNPEDRCSEVRTDVSRMREKEKPWGHATVINKDSRKDSWDDNLGQLPPARQEEVLRRRRRQAEDAAEDPQTLLQLLGSGVGAAEGRVNPEDAAWKDKSAKLKPGCARLLQRDRFAKLRDEKEEDADEGFTRASVKSTEGVSFAKRVPIRQDGKSRGDREQPAEVDAWREVASSGEGADLDCRRDSAFTETSCMGRAPHRGPEWSGTGPQGPYLTVLSPQTEDLISKIEKLGDATVHLNEPLTDGDCGPRSPKKIPAFGTSQAPLTIQIPRTVFYVAEETKLGRDVQDWDAGRGVERTDSWRIGTSLSRIESLREKMRQKEAEKTKQGRGEGAEETRDPEDRYWERASETQEEQRRPTEGDALQEETAEPTSTTAADVRQEVCALKSCPQLPVSLTQADTVEEVSSDCATAAAEVISDSFQTSEHEEDSPQHVGDQLSHSEEEEEEYSSSFDSEPSLSPSPPHPNSLAAMSRIYNLETVGSRSGLCLRENVSSSVHLVKVKPLVASSPPADGVQLKEQEAPRSIEGKGLHSPKAGPKHQKKNDEKVPPTPQPKQTVTIVPSFLRNPSSENSLKPANCAPTPASSPISQSPCASPSPTPSPVLFSIKSASGGHVKRGATITVTPKKPCAGGGVTTRPTVPQQTSPAAADPARKKYPTVEEIEVIGGYQNLERSCLIKSKGTPKRGKVCFHEDQLEQVCEYPSETSMLTFNPLLHDGGKTDKPPTEEGQDEEGEAGLLKSTRGLGIAPRLRVDESCPR</sequence>
<feature type="region of interest" description="Disordered" evidence="1">
    <location>
        <begin position="86"/>
        <end position="164"/>
    </location>
</feature>
<organism evidence="3 4">
    <name type="scientific">Oryzias javanicus</name>
    <name type="common">Javanese ricefish</name>
    <name type="synonym">Aplocheilus javanicus</name>
    <dbReference type="NCBI Taxonomy" id="123683"/>
    <lineage>
        <taxon>Eukaryota</taxon>
        <taxon>Metazoa</taxon>
        <taxon>Chordata</taxon>
        <taxon>Craniata</taxon>
        <taxon>Vertebrata</taxon>
        <taxon>Euteleostomi</taxon>
        <taxon>Actinopterygii</taxon>
        <taxon>Neopterygii</taxon>
        <taxon>Teleostei</taxon>
        <taxon>Neoteleostei</taxon>
        <taxon>Acanthomorphata</taxon>
        <taxon>Ovalentaria</taxon>
        <taxon>Atherinomorphae</taxon>
        <taxon>Beloniformes</taxon>
        <taxon>Adrianichthyidae</taxon>
        <taxon>Oryziinae</taxon>
        <taxon>Oryzias</taxon>
    </lineage>
</organism>
<dbReference type="Pfam" id="PF13914">
    <property type="entry name" value="Phostensin"/>
    <property type="match status" value="1"/>
</dbReference>
<evidence type="ECO:0000259" key="2">
    <source>
        <dbReference type="Pfam" id="PF13914"/>
    </source>
</evidence>
<feature type="region of interest" description="Disordered" evidence="1">
    <location>
        <begin position="742"/>
        <end position="835"/>
    </location>
</feature>
<feature type="compositionally biased region" description="Basic and acidic residues" evidence="1">
    <location>
        <begin position="522"/>
        <end position="537"/>
    </location>
</feature>
<feature type="compositionally biased region" description="Basic and acidic residues" evidence="1">
    <location>
        <begin position="243"/>
        <end position="262"/>
    </location>
</feature>
<dbReference type="GO" id="GO:0019902">
    <property type="term" value="F:phosphatase binding"/>
    <property type="evidence" value="ECO:0007669"/>
    <property type="project" value="InterPro"/>
</dbReference>
<reference evidence="3 4" key="2">
    <citation type="submission" date="2019-01" db="EMBL/GenBank/DDBJ databases">
        <title>A chromosome length genome reference of the Java medaka (oryzias javanicus).</title>
        <authorList>
            <person name="Herpin A."/>
            <person name="Takehana Y."/>
            <person name="Naruse K."/>
            <person name="Ansai S."/>
            <person name="Kawaguchi M."/>
        </authorList>
    </citation>
    <scope>NUCLEOTIDE SEQUENCE [LARGE SCALE GENOMIC DNA]</scope>
    <source>
        <strain evidence="3">RS831</strain>
        <tissue evidence="3">Whole body</tissue>
    </source>
</reference>
<accession>A0A437CWS5</accession>
<feature type="region of interest" description="Disordered" evidence="1">
    <location>
        <begin position="945"/>
        <end position="993"/>
    </location>
</feature>
<dbReference type="PANTHER" id="PTHR21685:SF0">
    <property type="entry name" value="PHOSTENSIN"/>
    <property type="match status" value="1"/>
</dbReference>
<evidence type="ECO:0000313" key="4">
    <source>
        <dbReference type="Proteomes" id="UP000283210"/>
    </source>
</evidence>
<feature type="compositionally biased region" description="Basic and acidic residues" evidence="1">
    <location>
        <begin position="15"/>
        <end position="25"/>
    </location>
</feature>
<feature type="compositionally biased region" description="Basic and acidic residues" evidence="1">
    <location>
        <begin position="751"/>
        <end position="765"/>
    </location>
</feature>
<dbReference type="EMBL" id="CM012447">
    <property type="protein sequence ID" value="RVE67115.1"/>
    <property type="molecule type" value="Genomic_DNA"/>
</dbReference>
<feature type="compositionally biased region" description="Basic and acidic residues" evidence="1">
    <location>
        <begin position="97"/>
        <end position="153"/>
    </location>
</feature>
<keyword evidence="4" id="KW-1185">Reference proteome</keyword>
<feature type="region of interest" description="Disordered" evidence="1">
    <location>
        <begin position="182"/>
        <end position="207"/>
    </location>
</feature>
<dbReference type="Proteomes" id="UP000283210">
    <property type="component" value="Chromosome 11"/>
</dbReference>
<evidence type="ECO:0000313" key="3">
    <source>
        <dbReference type="EMBL" id="RVE67115.1"/>
    </source>
</evidence>
<feature type="compositionally biased region" description="Basic and acidic residues" evidence="1">
    <location>
        <begin position="951"/>
        <end position="960"/>
    </location>
</feature>
<feature type="compositionally biased region" description="Polar residues" evidence="1">
    <location>
        <begin position="801"/>
        <end position="810"/>
    </location>
</feature>
<dbReference type="InterPro" id="IPR025907">
    <property type="entry name" value="Phostensin/Taperin_PP1-bd_dom"/>
</dbReference>
<feature type="region of interest" description="Disordered" evidence="1">
    <location>
        <begin position="522"/>
        <end position="613"/>
    </location>
</feature>
<dbReference type="AlphaFoldDB" id="A0A437CWS5"/>
<name>A0A437CWS5_ORYJA</name>
<dbReference type="OrthoDB" id="8965062at2759"/>
<dbReference type="InterPro" id="IPR026671">
    <property type="entry name" value="PPP1R18/Tprn"/>
</dbReference>
<dbReference type="PANTHER" id="PTHR21685">
    <property type="entry name" value="TON-B BOX DOMAIN"/>
    <property type="match status" value="1"/>
</dbReference>
<feature type="compositionally biased region" description="Low complexity" evidence="1">
    <location>
        <begin position="685"/>
        <end position="694"/>
    </location>
</feature>
<evidence type="ECO:0000256" key="1">
    <source>
        <dbReference type="SAM" id="MobiDB-lite"/>
    </source>
</evidence>
<feature type="region of interest" description="Disordered" evidence="1">
    <location>
        <begin position="355"/>
        <end position="450"/>
    </location>
</feature>
<gene>
    <name evidence="3" type="ORF">OJAV_G00114800</name>
</gene>
<feature type="region of interest" description="Disordered" evidence="1">
    <location>
        <begin position="1"/>
        <end position="68"/>
    </location>
</feature>
<proteinExistence type="predicted"/>
<protein>
    <recommendedName>
        <fullName evidence="2">Phostensin/Taperin PP1-binding domain-containing protein</fullName>
    </recommendedName>
</protein>
<feature type="compositionally biased region" description="Basic and acidic residues" evidence="1">
    <location>
        <begin position="548"/>
        <end position="596"/>
    </location>
</feature>
<feature type="region of interest" description="Disordered" evidence="1">
    <location>
        <begin position="476"/>
        <end position="496"/>
    </location>
</feature>
<feature type="compositionally biased region" description="Polar residues" evidence="1">
    <location>
        <begin position="30"/>
        <end position="54"/>
    </location>
</feature>
<feature type="domain" description="Phostensin/Taperin PP1-binding" evidence="2">
    <location>
        <begin position="845"/>
        <end position="943"/>
    </location>
</feature>
<feature type="region of interest" description="Disordered" evidence="1">
    <location>
        <begin position="858"/>
        <end position="889"/>
    </location>
</feature>